<gene>
    <name evidence="2" type="ORF">COCNU_10G000100</name>
</gene>
<feature type="coiled-coil region" evidence="1">
    <location>
        <begin position="64"/>
        <end position="119"/>
    </location>
</feature>
<reference evidence="2" key="1">
    <citation type="journal article" date="2017" name="Gigascience">
        <title>The genome draft of coconut (Cocos nucifera).</title>
        <authorList>
            <person name="Xiao Y."/>
            <person name="Xu P."/>
            <person name="Fan H."/>
            <person name="Baudouin L."/>
            <person name="Xia W."/>
            <person name="Bocs S."/>
            <person name="Xu J."/>
            <person name="Li Q."/>
            <person name="Guo A."/>
            <person name="Zhou L."/>
            <person name="Li J."/>
            <person name="Wu Y."/>
            <person name="Ma Z."/>
            <person name="Armero A."/>
            <person name="Issali A.E."/>
            <person name="Liu N."/>
            <person name="Peng M."/>
            <person name="Yang Y."/>
        </authorList>
    </citation>
    <scope>NUCLEOTIDE SEQUENCE</scope>
    <source>
        <tissue evidence="2">Spear leaf of Hainan Tall coconut</tissue>
    </source>
</reference>
<evidence type="ECO:0000256" key="1">
    <source>
        <dbReference type="SAM" id="Coils"/>
    </source>
</evidence>
<dbReference type="EMBL" id="CM017881">
    <property type="protein sequence ID" value="KAG1361791.1"/>
    <property type="molecule type" value="Genomic_DNA"/>
</dbReference>
<evidence type="ECO:0000313" key="3">
    <source>
        <dbReference type="Proteomes" id="UP000797356"/>
    </source>
</evidence>
<comment type="caution">
    <text evidence="2">The sequence shown here is derived from an EMBL/GenBank/DDBJ whole genome shotgun (WGS) entry which is preliminary data.</text>
</comment>
<accession>A0A8K0IKE4</accession>
<dbReference type="Proteomes" id="UP000797356">
    <property type="component" value="Chromosome 10"/>
</dbReference>
<proteinExistence type="predicted"/>
<dbReference type="AlphaFoldDB" id="A0A8K0IKE4"/>
<evidence type="ECO:0000313" key="2">
    <source>
        <dbReference type="EMBL" id="KAG1361791.1"/>
    </source>
</evidence>
<keyword evidence="1" id="KW-0175">Coiled coil</keyword>
<organism evidence="2 3">
    <name type="scientific">Cocos nucifera</name>
    <name type="common">Coconut palm</name>
    <dbReference type="NCBI Taxonomy" id="13894"/>
    <lineage>
        <taxon>Eukaryota</taxon>
        <taxon>Viridiplantae</taxon>
        <taxon>Streptophyta</taxon>
        <taxon>Embryophyta</taxon>
        <taxon>Tracheophyta</taxon>
        <taxon>Spermatophyta</taxon>
        <taxon>Magnoliopsida</taxon>
        <taxon>Liliopsida</taxon>
        <taxon>Arecaceae</taxon>
        <taxon>Arecoideae</taxon>
        <taxon>Cocoseae</taxon>
        <taxon>Attaleinae</taxon>
        <taxon>Cocos</taxon>
    </lineage>
</organism>
<keyword evidence="3" id="KW-1185">Reference proteome</keyword>
<sequence>MSIHGPDPPMDTSSIEVASDIEDRRKGIDDYRVARSLLKLIILLADVSNFEELIHHVDHFVEVIRKVQRLSKEAEEKADQATRRVNDTQLSWLKAEDENRMLKEKIKQLEIELSKARHDVKARLLVEKEEGEDLKEKIKKIFPDPNLGLLESDDEEAKDHEVQMEDLFNPTYEGQIVEDTTSTPPPAVIILPDQAEVGESGALDRA</sequence>
<reference evidence="2" key="2">
    <citation type="submission" date="2019-07" db="EMBL/GenBank/DDBJ databases">
        <authorList>
            <person name="Yang Y."/>
            <person name="Bocs S."/>
            <person name="Baudouin L."/>
        </authorList>
    </citation>
    <scope>NUCLEOTIDE SEQUENCE</scope>
    <source>
        <tissue evidence="2">Spear leaf of Hainan Tall coconut</tissue>
    </source>
</reference>
<name>A0A8K0IKE4_COCNU</name>
<protein>
    <submittedName>
        <fullName evidence="2">Uncharacterized protein</fullName>
    </submittedName>
</protein>